<organism evidence="4 5">
    <name type="scientific">Arthrobacter flavus</name>
    <dbReference type="NCBI Taxonomy" id="95172"/>
    <lineage>
        <taxon>Bacteria</taxon>
        <taxon>Bacillati</taxon>
        <taxon>Actinomycetota</taxon>
        <taxon>Actinomycetes</taxon>
        <taxon>Micrococcales</taxon>
        <taxon>Micrococcaceae</taxon>
        <taxon>Arthrobacter</taxon>
    </lineage>
</organism>
<dbReference type="Proteomes" id="UP001597307">
    <property type="component" value="Unassembled WGS sequence"/>
</dbReference>
<comment type="caution">
    <text evidence="4">The sequence shown here is derived from an EMBL/GenBank/DDBJ whole genome shotgun (WGS) entry which is preliminary data.</text>
</comment>
<feature type="domain" description="UspA" evidence="3">
    <location>
        <begin position="149"/>
        <end position="284"/>
    </location>
</feature>
<evidence type="ECO:0000256" key="2">
    <source>
        <dbReference type="SAM" id="MobiDB-lite"/>
    </source>
</evidence>
<reference evidence="5" key="1">
    <citation type="journal article" date="2019" name="Int. J. Syst. Evol. Microbiol.">
        <title>The Global Catalogue of Microorganisms (GCM) 10K type strain sequencing project: providing services to taxonomists for standard genome sequencing and annotation.</title>
        <authorList>
            <consortium name="The Broad Institute Genomics Platform"/>
            <consortium name="The Broad Institute Genome Sequencing Center for Infectious Disease"/>
            <person name="Wu L."/>
            <person name="Ma J."/>
        </authorList>
    </citation>
    <scope>NUCLEOTIDE SEQUENCE [LARGE SCALE GENOMIC DNA]</scope>
    <source>
        <strain evidence="5">JCM 11496</strain>
    </source>
</reference>
<evidence type="ECO:0000313" key="5">
    <source>
        <dbReference type="Proteomes" id="UP001597307"/>
    </source>
</evidence>
<dbReference type="EMBL" id="JBHUGA010000011">
    <property type="protein sequence ID" value="MFD1846301.1"/>
    <property type="molecule type" value="Genomic_DNA"/>
</dbReference>
<dbReference type="SUPFAM" id="SSF52402">
    <property type="entry name" value="Adenine nucleotide alpha hydrolases-like"/>
    <property type="match status" value="2"/>
</dbReference>
<proteinExistence type="inferred from homology"/>
<name>A0ABW4Q6M2_9MICC</name>
<dbReference type="Gene3D" id="3.40.50.12370">
    <property type="match status" value="1"/>
</dbReference>
<dbReference type="Pfam" id="PF00582">
    <property type="entry name" value="Usp"/>
    <property type="match status" value="2"/>
</dbReference>
<dbReference type="InterPro" id="IPR006016">
    <property type="entry name" value="UspA"/>
</dbReference>
<dbReference type="CDD" id="cd00293">
    <property type="entry name" value="USP-like"/>
    <property type="match status" value="1"/>
</dbReference>
<gene>
    <name evidence="4" type="ORF">ACFSFX_06775</name>
</gene>
<evidence type="ECO:0000256" key="1">
    <source>
        <dbReference type="ARBA" id="ARBA00008791"/>
    </source>
</evidence>
<feature type="domain" description="UspA" evidence="3">
    <location>
        <begin position="5"/>
        <end position="137"/>
    </location>
</feature>
<evidence type="ECO:0000313" key="4">
    <source>
        <dbReference type="EMBL" id="MFD1846301.1"/>
    </source>
</evidence>
<dbReference type="RefSeq" id="WP_343879798.1">
    <property type="nucleotide sequence ID" value="NZ_BAAAIJ010000047.1"/>
</dbReference>
<keyword evidence="5" id="KW-1185">Reference proteome</keyword>
<protein>
    <submittedName>
        <fullName evidence="4">Universal stress protein</fullName>
    </submittedName>
</protein>
<comment type="similarity">
    <text evidence="1">Belongs to the universal stress protein A family.</text>
</comment>
<feature type="compositionally biased region" description="Basic and acidic residues" evidence="2">
    <location>
        <begin position="292"/>
        <end position="320"/>
    </location>
</feature>
<feature type="region of interest" description="Disordered" evidence="2">
    <location>
        <begin position="288"/>
        <end position="320"/>
    </location>
</feature>
<sequence length="320" mass="33413">MDYIVGYTADERGRDAVSLAVALARRQDANLQLVMVMPEHSPFNAVYPPEKGFESILSAQLQEWLAEGLALIPDDVTARAHVISADSQAGGLIDAAVDSGASLIIIGASSRGLRKRFNVGSVAGTLLHASPVPVALAPQGYRRLDPITRLTCAVGTREGADAVIAVAVESATRRRLPLRLVSLVALDPATGTDGGANAAAVESAHQHANTRLAEAASSLAAGGQVSVEVAQGATVEEAIGALAWDEGEVLLVGSSRLAQHSRLFLGVTANKILRALTVPMVVVPRSYSAVEDQPHQPERSVTKRSDAGDGKDVQSTEVKQ</sequence>
<accession>A0ABW4Q6M2</accession>
<evidence type="ECO:0000259" key="3">
    <source>
        <dbReference type="Pfam" id="PF00582"/>
    </source>
</evidence>
<dbReference type="PANTHER" id="PTHR46268:SF6">
    <property type="entry name" value="UNIVERSAL STRESS PROTEIN UP12"/>
    <property type="match status" value="1"/>
</dbReference>
<dbReference type="PANTHER" id="PTHR46268">
    <property type="entry name" value="STRESS RESPONSE PROTEIN NHAX"/>
    <property type="match status" value="1"/>
</dbReference>